<comment type="function">
    <text evidence="2">Hydrolase that can specifically remove 'Lys-48'-linked conjugated ubiquitin from proteins. Has exodeubiquitinase activity and has a preference for long polyubiquitin chains. May play a regulatory role at the level of protein turnover.</text>
</comment>
<feature type="region of interest" description="Disordered" evidence="3">
    <location>
        <begin position="179"/>
        <end position="304"/>
    </location>
</feature>
<gene>
    <name evidence="5" type="ORF">TASK_LOCUS2419</name>
</gene>
<accession>A0A0R3VYC4</accession>
<keyword evidence="2" id="KW-0378">Hydrolase</keyword>
<dbReference type="PANTHER" id="PTHR18063">
    <property type="entry name" value="NF-E2 INDUCIBLE PROTEIN"/>
    <property type="match status" value="1"/>
</dbReference>
<dbReference type="EMBL" id="UYRS01001632">
    <property type="protein sequence ID" value="VDK25136.1"/>
    <property type="molecule type" value="Genomic_DNA"/>
</dbReference>
<feature type="compositionally biased region" description="Low complexity" evidence="3">
    <location>
        <begin position="225"/>
        <end position="240"/>
    </location>
</feature>
<evidence type="ECO:0000313" key="6">
    <source>
        <dbReference type="Proteomes" id="UP000282613"/>
    </source>
</evidence>
<comment type="catalytic activity">
    <reaction evidence="2">
        <text>Thiol-dependent hydrolysis of ester, thioester, amide, peptide and isopeptide bonds formed by the C-terminal Gly of ubiquitin (a 76-residue protein attached to proteins as an intracellular targeting signal).</text>
        <dbReference type="EC" id="3.4.19.12"/>
    </reaction>
</comment>
<evidence type="ECO:0000256" key="2">
    <source>
        <dbReference type="RuleBase" id="RU367139"/>
    </source>
</evidence>
<dbReference type="InterPro" id="IPR033979">
    <property type="entry name" value="MINDY_domain"/>
</dbReference>
<dbReference type="GO" id="GO:0016807">
    <property type="term" value="F:cysteine-type carboxypeptidase activity"/>
    <property type="evidence" value="ECO:0007669"/>
    <property type="project" value="TreeGrafter"/>
</dbReference>
<reference evidence="7" key="1">
    <citation type="submission" date="2017-02" db="UniProtKB">
        <authorList>
            <consortium name="WormBaseParasite"/>
        </authorList>
    </citation>
    <scope>IDENTIFICATION</scope>
</reference>
<name>A0A0R3VYC4_TAEAS</name>
<evidence type="ECO:0000259" key="4">
    <source>
        <dbReference type="Pfam" id="PF04424"/>
    </source>
</evidence>
<keyword evidence="2" id="KW-0645">Protease</keyword>
<feature type="compositionally biased region" description="Polar residues" evidence="3">
    <location>
        <begin position="131"/>
        <end position="141"/>
    </location>
</feature>
<dbReference type="GO" id="GO:0071108">
    <property type="term" value="P:protein K48-linked deubiquitination"/>
    <property type="evidence" value="ECO:0007669"/>
    <property type="project" value="TreeGrafter"/>
</dbReference>
<feature type="region of interest" description="Disordered" evidence="3">
    <location>
        <begin position="19"/>
        <end position="166"/>
    </location>
</feature>
<feature type="compositionally biased region" description="Polar residues" evidence="3">
    <location>
        <begin position="196"/>
        <end position="208"/>
    </location>
</feature>
<dbReference type="EC" id="3.4.19.12" evidence="2"/>
<feature type="compositionally biased region" description="Basic and acidic residues" evidence="3">
    <location>
        <begin position="38"/>
        <end position="47"/>
    </location>
</feature>
<keyword evidence="2" id="KW-0788">Thiol protease</keyword>
<dbReference type="Pfam" id="PF04424">
    <property type="entry name" value="MINDY_DUB"/>
    <property type="match status" value="1"/>
</dbReference>
<keyword evidence="6" id="KW-1185">Reference proteome</keyword>
<sequence length="379" mass="40118">MSQLLFYVLRLDTNVSSSCRVSSPRLQDDLTPSLLKDTPSEEPKPFLDLEMLQGSEEVANEETKRPLSIEGLPAAEGGALQTPKSDDGFSPTGFGGAKSLETPKHAEDVGIQEKGVGKPPSLKDLGEADQAFNSDGATTSVGLDKVGSQETLQQAEESSEGKDVLRTSLVGDLTEAALASTADTVPALTDLDELDSNTFSPTSTNKTESFQDIKEPEDSQPTLHPPTQDTSPSTSPAFASPDEDFKDIPSTSGISDDQPPIQSSFNALRPTSTEPVSIPSKPSDSSEEIPKSATSKPPAKDGSVHQVKWISFNGSKVPIITQNENGPCPMIAITNVLLLRGKLTLPADHEVVSSDLIIAALSDELLSHSTAVSLFVSHL</sequence>
<feature type="compositionally biased region" description="Polar residues" evidence="3">
    <location>
        <begin position="249"/>
        <end position="283"/>
    </location>
</feature>
<dbReference type="GO" id="GO:0071944">
    <property type="term" value="C:cell periphery"/>
    <property type="evidence" value="ECO:0007669"/>
    <property type="project" value="TreeGrafter"/>
</dbReference>
<dbReference type="PANTHER" id="PTHR18063:SF6">
    <property type="entry name" value="UBIQUITIN CARBOXYL-TERMINAL HYDROLASE"/>
    <property type="match status" value="1"/>
</dbReference>
<organism evidence="7">
    <name type="scientific">Taenia asiatica</name>
    <name type="common">Asian tapeworm</name>
    <dbReference type="NCBI Taxonomy" id="60517"/>
    <lineage>
        <taxon>Eukaryota</taxon>
        <taxon>Metazoa</taxon>
        <taxon>Spiralia</taxon>
        <taxon>Lophotrochozoa</taxon>
        <taxon>Platyhelminthes</taxon>
        <taxon>Cestoda</taxon>
        <taxon>Eucestoda</taxon>
        <taxon>Cyclophyllidea</taxon>
        <taxon>Taeniidae</taxon>
        <taxon>Taenia</taxon>
    </lineage>
</organism>
<dbReference type="InterPro" id="IPR007518">
    <property type="entry name" value="MINDY"/>
</dbReference>
<proteinExistence type="inferred from homology"/>
<dbReference type="OrthoDB" id="10261212at2759"/>
<comment type="similarity">
    <text evidence="1 2">Belongs to the MINDY deubiquitinase family. FAM63 subfamily.</text>
</comment>
<dbReference type="GO" id="GO:0140934">
    <property type="term" value="F:histone deubiquitinase activity"/>
    <property type="evidence" value="ECO:0007669"/>
    <property type="project" value="UniProtKB-UniRule"/>
</dbReference>
<dbReference type="WBParaSite" id="TASK_0000241801-mRNA-1">
    <property type="protein sequence ID" value="TASK_0000241801-mRNA-1"/>
    <property type="gene ID" value="TASK_0000241801"/>
</dbReference>
<dbReference type="GO" id="GO:0036435">
    <property type="term" value="F:K48-linked polyubiquitin modification-dependent protein binding"/>
    <property type="evidence" value="ECO:0007669"/>
    <property type="project" value="UniProtKB-UniRule"/>
</dbReference>
<dbReference type="STRING" id="60517.A0A0R3VYC4"/>
<evidence type="ECO:0000256" key="3">
    <source>
        <dbReference type="SAM" id="MobiDB-lite"/>
    </source>
</evidence>
<dbReference type="Proteomes" id="UP000282613">
    <property type="component" value="Unassembled WGS sequence"/>
</dbReference>
<keyword evidence="2" id="KW-0833">Ubl conjugation pathway</keyword>
<evidence type="ECO:0000313" key="7">
    <source>
        <dbReference type="WBParaSite" id="TASK_0000241801-mRNA-1"/>
    </source>
</evidence>
<dbReference type="AlphaFoldDB" id="A0A0R3VYC4"/>
<evidence type="ECO:0000256" key="1">
    <source>
        <dbReference type="ARBA" id="ARBA00006616"/>
    </source>
</evidence>
<protein>
    <recommendedName>
        <fullName evidence="2">Ubiquitin carboxyl-terminal hydrolase</fullName>
        <ecNumber evidence="2">3.4.19.12</ecNumber>
    </recommendedName>
</protein>
<evidence type="ECO:0000313" key="5">
    <source>
        <dbReference type="EMBL" id="VDK25136.1"/>
    </source>
</evidence>
<dbReference type="GO" id="GO:0006508">
    <property type="term" value="P:proteolysis"/>
    <property type="evidence" value="ECO:0007669"/>
    <property type="project" value="UniProtKB-KW"/>
</dbReference>
<dbReference type="GO" id="GO:0005829">
    <property type="term" value="C:cytosol"/>
    <property type="evidence" value="ECO:0007669"/>
    <property type="project" value="TreeGrafter"/>
</dbReference>
<feature type="domain" description="MINDY deubiquitinase" evidence="4">
    <location>
        <begin position="304"/>
        <end position="370"/>
    </location>
</feature>
<reference evidence="5 6" key="2">
    <citation type="submission" date="2018-11" db="EMBL/GenBank/DDBJ databases">
        <authorList>
            <consortium name="Pathogen Informatics"/>
        </authorList>
    </citation>
    <scope>NUCLEOTIDE SEQUENCE [LARGE SCALE GENOMIC DNA]</scope>
</reference>
<dbReference type="GO" id="GO:1990380">
    <property type="term" value="F:K48-linked deubiquitinase activity"/>
    <property type="evidence" value="ECO:0007669"/>
    <property type="project" value="UniProtKB-UniRule"/>
</dbReference>
<dbReference type="GO" id="GO:0004843">
    <property type="term" value="F:cysteine-type deubiquitinase activity"/>
    <property type="evidence" value="ECO:0007669"/>
    <property type="project" value="UniProtKB-UniRule"/>
</dbReference>